<feature type="compositionally biased region" description="Basic and acidic residues" evidence="9">
    <location>
        <begin position="1"/>
        <end position="10"/>
    </location>
</feature>
<organism evidence="12 13">
    <name type="scientific">Aspergillus udagawae</name>
    <dbReference type="NCBI Taxonomy" id="91492"/>
    <lineage>
        <taxon>Eukaryota</taxon>
        <taxon>Fungi</taxon>
        <taxon>Dikarya</taxon>
        <taxon>Ascomycota</taxon>
        <taxon>Pezizomycotina</taxon>
        <taxon>Eurotiomycetes</taxon>
        <taxon>Eurotiomycetidae</taxon>
        <taxon>Eurotiales</taxon>
        <taxon>Aspergillaceae</taxon>
        <taxon>Aspergillus</taxon>
        <taxon>Aspergillus subgen. Fumigati</taxon>
    </lineage>
</organism>
<comment type="similarity">
    <text evidence="3">Belongs to the TPT transporter family. SLC35D subfamily.</text>
</comment>
<sequence length="398" mass="43217">MSNEGEKARVSGEVSRPEPTLPTVNPAVEKSEPPKPTFHPAVYVSVWIALSSSVILFNKHILDYAQFPIILTTWHLAFATFMTQVLARTTTLLDGRKTVKMTGRVYLRAIVPIGLFFSLSLICGNVTYLYLSVAFIQMLKATTPVAVLLATWAMGMAPVNLKVLFNVAIIVVGVVIASFGEIKFVLIGFLFQIGGIVFEATRLVMVQRLLSSAEFKMDPLVSLYYFAPVCAVMNGVTALFVEVPNLTMGHIYNVGVWTLLANAVVAFLLNVSVVFLIGKTSSLVMTLCGVLKDILLVAASMMIWQTPVTGLQFFGYSIALIGLVYYKLGGDKLREYAGQANRSWAEYGANHPAQRKSIIIGAVVLIFFLLIGSMAPNYAPESVDKVKGMLGGATVGNA</sequence>
<feature type="region of interest" description="Disordered" evidence="9">
    <location>
        <begin position="1"/>
        <end position="32"/>
    </location>
</feature>
<protein>
    <submittedName>
        <fullName evidence="11">Probable sugar phosphate/phosphate translocator At4g32390</fullName>
    </submittedName>
</protein>
<reference evidence="11 14" key="2">
    <citation type="submission" date="2020-01" db="EMBL/GenBank/DDBJ databases">
        <title>Draft genome sequence of Aspergillus udagawae IFM 46972.</title>
        <authorList>
            <person name="Takahashi H."/>
            <person name="Yaguchi T."/>
        </authorList>
    </citation>
    <scope>NUCLEOTIDE SEQUENCE [LARGE SCALE GENOMIC DNA]</scope>
    <source>
        <strain evidence="11 14">IFM 46972</strain>
    </source>
</reference>
<dbReference type="OrthoDB" id="6418713at2759"/>
<comment type="subcellular location">
    <subcellularLocation>
        <location evidence="2">Endoplasmic reticulum membrane</location>
        <topology evidence="2">Multi-pass membrane protein</topology>
    </subcellularLocation>
</comment>
<dbReference type="Proteomes" id="UP000465221">
    <property type="component" value="Unassembled WGS sequence"/>
</dbReference>
<keyword evidence="7" id="KW-1133">Transmembrane helix</keyword>
<evidence type="ECO:0000313" key="12">
    <source>
        <dbReference type="EMBL" id="GIC87176.1"/>
    </source>
</evidence>
<dbReference type="RefSeq" id="XP_043144442.1">
    <property type="nucleotide sequence ID" value="XM_043288507.1"/>
</dbReference>
<comment type="caution">
    <text evidence="12">The sequence shown here is derived from an EMBL/GenBank/DDBJ whole genome shotgun (WGS) entry which is preliminary data.</text>
</comment>
<dbReference type="PANTHER" id="PTHR11132">
    <property type="entry name" value="SOLUTE CARRIER FAMILY 35"/>
    <property type="match status" value="1"/>
</dbReference>
<dbReference type="EMBL" id="BBXM02000002">
    <property type="protein sequence ID" value="GIC87176.1"/>
    <property type="molecule type" value="Genomic_DNA"/>
</dbReference>
<accession>A0A8E0UYA5</accession>
<evidence type="ECO:0000256" key="3">
    <source>
        <dbReference type="ARBA" id="ARBA00010425"/>
    </source>
</evidence>
<feature type="domain" description="Sugar phosphate transporter" evidence="10">
    <location>
        <begin position="41"/>
        <end position="326"/>
    </location>
</feature>
<keyword evidence="6" id="KW-0256">Endoplasmic reticulum</keyword>
<dbReference type="InterPro" id="IPR004853">
    <property type="entry name" value="Sugar_P_trans_dom"/>
</dbReference>
<evidence type="ECO:0000256" key="9">
    <source>
        <dbReference type="SAM" id="MobiDB-lite"/>
    </source>
</evidence>
<dbReference type="InterPro" id="IPR050186">
    <property type="entry name" value="TPT_transporter"/>
</dbReference>
<keyword evidence="5" id="KW-0812">Transmembrane</keyword>
<name>A0A8E0UYA5_9EURO</name>
<evidence type="ECO:0000256" key="2">
    <source>
        <dbReference type="ARBA" id="ARBA00004477"/>
    </source>
</evidence>
<evidence type="ECO:0000256" key="6">
    <source>
        <dbReference type="ARBA" id="ARBA00022824"/>
    </source>
</evidence>
<evidence type="ECO:0000256" key="4">
    <source>
        <dbReference type="ARBA" id="ARBA00011182"/>
    </source>
</evidence>
<comment type="subunit">
    <text evidence="4">Homooligomer.</text>
</comment>
<comment type="function">
    <text evidence="1">Involved in the import of GDP-mannose from the cytoplasm into the Golgi lumen.</text>
</comment>
<dbReference type="GO" id="GO:0005789">
    <property type="term" value="C:endoplasmic reticulum membrane"/>
    <property type="evidence" value="ECO:0007669"/>
    <property type="project" value="UniProtKB-SubCell"/>
</dbReference>
<evidence type="ECO:0000313" key="11">
    <source>
        <dbReference type="EMBL" id="GFF36835.1"/>
    </source>
</evidence>
<evidence type="ECO:0000313" key="13">
    <source>
        <dbReference type="Proteomes" id="UP000036893"/>
    </source>
</evidence>
<gene>
    <name evidence="12" type="ORF">Aud_003557</name>
    <name evidence="11" type="ORF">IFM46972_05027</name>
</gene>
<evidence type="ECO:0000256" key="1">
    <source>
        <dbReference type="ARBA" id="ARBA00003420"/>
    </source>
</evidence>
<reference evidence="12" key="3">
    <citation type="submission" date="2021-01" db="EMBL/GenBank/DDBJ databases">
        <title>Pan-genome distribution and transcriptional activeness of fungal secondary metabolism genes in Aspergillus section Fumigati.</title>
        <authorList>
            <person name="Takahashi H."/>
            <person name="Umemura M."/>
            <person name="Ninomiya A."/>
            <person name="Kusuya Y."/>
            <person name="Urayama S."/>
            <person name="Shimizu M."/>
            <person name="Watanabe A."/>
            <person name="Kamei K."/>
            <person name="Yaguchi T."/>
            <person name="Hagiwara D."/>
        </authorList>
    </citation>
    <scope>NUCLEOTIDE SEQUENCE</scope>
    <source>
        <strain evidence="12">IFM 46973</strain>
    </source>
</reference>
<keyword evidence="8" id="KW-0472">Membrane</keyword>
<dbReference type="AlphaFoldDB" id="A0A8E0UYA5"/>
<dbReference type="Proteomes" id="UP000036893">
    <property type="component" value="Unassembled WGS sequence"/>
</dbReference>
<evidence type="ECO:0000256" key="7">
    <source>
        <dbReference type="ARBA" id="ARBA00022989"/>
    </source>
</evidence>
<evidence type="ECO:0000313" key="14">
    <source>
        <dbReference type="Proteomes" id="UP000465221"/>
    </source>
</evidence>
<evidence type="ECO:0000256" key="5">
    <source>
        <dbReference type="ARBA" id="ARBA00022692"/>
    </source>
</evidence>
<dbReference type="Pfam" id="PF03151">
    <property type="entry name" value="TPT"/>
    <property type="match status" value="1"/>
</dbReference>
<dbReference type="EMBL" id="BLKC01000029">
    <property type="protein sequence ID" value="GFF36835.1"/>
    <property type="molecule type" value="Genomic_DNA"/>
</dbReference>
<evidence type="ECO:0000256" key="8">
    <source>
        <dbReference type="ARBA" id="ARBA00023136"/>
    </source>
</evidence>
<reference evidence="12" key="1">
    <citation type="journal article" date="2015" name="Genome Announc.">
        <title>Draft Genome Sequence of the Pathogenic Filamentous Fungus Aspergillus udagawae Strain IFM 46973T.</title>
        <authorList>
            <person name="Kusuya Y."/>
            <person name="Takahashi-Nakaguchi A."/>
            <person name="Takahashi H."/>
            <person name="Yaguchi T."/>
        </authorList>
    </citation>
    <scope>NUCLEOTIDE SEQUENCE</scope>
    <source>
        <strain evidence="12">IFM 46973</strain>
    </source>
</reference>
<proteinExistence type="inferred from homology"/>
<dbReference type="GeneID" id="66991033"/>
<evidence type="ECO:0000259" key="10">
    <source>
        <dbReference type="Pfam" id="PF03151"/>
    </source>
</evidence>